<dbReference type="PANTHER" id="PTHR11907">
    <property type="entry name" value="AMIDOPHOSPHORIBOSYLTRANSFERASE"/>
    <property type="match status" value="1"/>
</dbReference>
<evidence type="ECO:0000256" key="2">
    <source>
        <dbReference type="ARBA" id="ARBA00010138"/>
    </source>
</evidence>
<evidence type="ECO:0000256" key="3">
    <source>
        <dbReference type="ARBA" id="ARBA00022676"/>
    </source>
</evidence>
<evidence type="ECO:0000259" key="11">
    <source>
        <dbReference type="PROSITE" id="PS51278"/>
    </source>
</evidence>
<feature type="binding site" evidence="7 10">
    <location>
        <position position="305"/>
    </location>
    <ligand>
        <name>Mg(2+)</name>
        <dbReference type="ChEBI" id="CHEBI:18420"/>
    </ligand>
</feature>
<protein>
    <recommendedName>
        <fullName evidence="7">Amidophosphoribosyltransferase</fullName>
        <shortName evidence="7">ATase</shortName>
        <ecNumber evidence="7">2.4.2.14</ecNumber>
    </recommendedName>
    <alternativeName>
        <fullName evidence="7">Glutamine phosphoribosylpyrophosphate amidotransferase</fullName>
        <shortName evidence="7">GPATase</shortName>
    </alternativeName>
</protein>
<dbReference type="AlphaFoldDB" id="A0A6N6VHX1"/>
<sequence length="491" mass="53767">MDARMQGGITEDELHGDTLREECGVFGVFGHPDAAALTALGLHALQHRGQEAAGIVSYDGEHFHSERRLGLVGDHFSSGTVMERLKGDIAIGHVRYSTTGETILRNVQPLFADLWGGGFAIGHNGNLTNAITLRNELVRAGAIFQSTSDTETILQLVARSQSPRVMDRFVDALRQIEGAYALVALTPKKLIGARDPLGIRPLILGNLHGAPILCSETVALDIIGADFVREIEPGEIVVCTREGIESLHPFPPQRPRPCVFEYIYFARPDSIVDGRSVYNVRKELGRQLAIESNVEADVVIPVPDSGVPAALGFARESGIPFELGIIRNHYVGRTFIEPTQHIRQLGVKLKHNANRAIVEGKRIILVDDSIVRGTTSVKIVKMMYEAGAREVHMRIASPPITHPDFYGIDTPSRDQLLAAKYDLAGMRDYIGVDSLAFISVDGLYRALGHAGRDAEYPQFTDHCFTGEYPTPLTDKVGEQRTDQLSLLSEIA</sequence>
<dbReference type="CDD" id="cd06223">
    <property type="entry name" value="PRTases_typeI"/>
    <property type="match status" value="1"/>
</dbReference>
<keyword evidence="3 7" id="KW-0328">Glycosyltransferase</keyword>
<dbReference type="EMBL" id="WESC01000006">
    <property type="protein sequence ID" value="KAB7740459.1"/>
    <property type="molecule type" value="Genomic_DNA"/>
</dbReference>
<dbReference type="Proteomes" id="UP000468901">
    <property type="component" value="Unassembled WGS sequence"/>
</dbReference>
<dbReference type="Pfam" id="PF13537">
    <property type="entry name" value="GATase_7"/>
    <property type="match status" value="1"/>
</dbReference>
<comment type="catalytic activity">
    <reaction evidence="7 8">
        <text>5-phospho-beta-D-ribosylamine + L-glutamate + diphosphate = 5-phospho-alpha-D-ribose 1-diphosphate + L-glutamine + H2O</text>
        <dbReference type="Rhea" id="RHEA:14905"/>
        <dbReference type="ChEBI" id="CHEBI:15377"/>
        <dbReference type="ChEBI" id="CHEBI:29985"/>
        <dbReference type="ChEBI" id="CHEBI:33019"/>
        <dbReference type="ChEBI" id="CHEBI:58017"/>
        <dbReference type="ChEBI" id="CHEBI:58359"/>
        <dbReference type="ChEBI" id="CHEBI:58681"/>
        <dbReference type="EC" id="2.4.2.14"/>
    </reaction>
</comment>
<comment type="similarity">
    <text evidence="2 7 8">In the C-terminal section; belongs to the purine/pyrimidine phosphoribosyltransferase family.</text>
</comment>
<keyword evidence="13" id="KW-1185">Reference proteome</keyword>
<evidence type="ECO:0000256" key="4">
    <source>
        <dbReference type="ARBA" id="ARBA00022679"/>
    </source>
</evidence>
<dbReference type="UniPathway" id="UPA00074">
    <property type="reaction ID" value="UER00124"/>
</dbReference>
<evidence type="ECO:0000256" key="1">
    <source>
        <dbReference type="ARBA" id="ARBA00005209"/>
    </source>
</evidence>
<evidence type="ECO:0000256" key="8">
    <source>
        <dbReference type="PIRNR" id="PIRNR000485"/>
    </source>
</evidence>
<dbReference type="GO" id="GO:0009113">
    <property type="term" value="P:purine nucleobase biosynthetic process"/>
    <property type="evidence" value="ECO:0007669"/>
    <property type="project" value="UniProtKB-UniRule"/>
</dbReference>
<dbReference type="Gene3D" id="3.60.20.10">
    <property type="entry name" value="Glutamine Phosphoribosylpyrophosphate, subunit 1, domain 1"/>
    <property type="match status" value="1"/>
</dbReference>
<dbReference type="InterPro" id="IPR029057">
    <property type="entry name" value="PRTase-like"/>
</dbReference>
<comment type="caution">
    <text evidence="12">The sequence shown here is derived from an EMBL/GenBank/DDBJ whole genome shotgun (WGS) entry which is preliminary data.</text>
</comment>
<dbReference type="Pfam" id="PF00156">
    <property type="entry name" value="Pribosyltran"/>
    <property type="match status" value="1"/>
</dbReference>
<name>A0A6N6VHX1_9HYPH</name>
<dbReference type="InterPro" id="IPR005854">
    <property type="entry name" value="PurF"/>
</dbReference>
<keyword evidence="7 10" id="KW-0460">Magnesium</keyword>
<dbReference type="CDD" id="cd00715">
    <property type="entry name" value="GPATase_N"/>
    <property type="match status" value="1"/>
</dbReference>
<feature type="binding site" evidence="7 10">
    <location>
        <position position="368"/>
    </location>
    <ligand>
        <name>Mg(2+)</name>
        <dbReference type="ChEBI" id="CHEBI:18420"/>
    </ligand>
</feature>
<evidence type="ECO:0000256" key="10">
    <source>
        <dbReference type="PIRSR" id="PIRSR000485-2"/>
    </source>
</evidence>
<dbReference type="EC" id="2.4.2.14" evidence="7"/>
<keyword evidence="5 7" id="KW-0658">Purine biosynthesis</keyword>
<dbReference type="InterPro" id="IPR035584">
    <property type="entry name" value="PurF_N"/>
</dbReference>
<dbReference type="SUPFAM" id="SSF56235">
    <property type="entry name" value="N-terminal nucleophile aminohydrolases (Ntn hydrolases)"/>
    <property type="match status" value="1"/>
</dbReference>
<dbReference type="NCBIfam" id="TIGR01134">
    <property type="entry name" value="purF"/>
    <property type="match status" value="1"/>
</dbReference>
<comment type="caution">
    <text evidence="7">Lacks conserved residue(s) required for the propagation of feature annotation.</text>
</comment>
<dbReference type="InterPro" id="IPR029055">
    <property type="entry name" value="Ntn_hydrolases_N"/>
</dbReference>
<dbReference type="SUPFAM" id="SSF53271">
    <property type="entry name" value="PRTase-like"/>
    <property type="match status" value="1"/>
</dbReference>
<proteinExistence type="inferred from homology"/>
<feature type="domain" description="Glutamine amidotransferase type-2" evidence="11">
    <location>
        <begin position="23"/>
        <end position="242"/>
    </location>
</feature>
<dbReference type="HAMAP" id="MF_01931">
    <property type="entry name" value="PurF"/>
    <property type="match status" value="1"/>
</dbReference>
<accession>A0A6N6VHX1</accession>
<evidence type="ECO:0000256" key="5">
    <source>
        <dbReference type="ARBA" id="ARBA00022755"/>
    </source>
</evidence>
<dbReference type="InterPro" id="IPR017932">
    <property type="entry name" value="GATase_2_dom"/>
</dbReference>
<dbReference type="InterPro" id="IPR000836">
    <property type="entry name" value="PRTase_dom"/>
</dbReference>
<organism evidence="12 13">
    <name type="scientific">Parvibaculum sedimenti</name>
    <dbReference type="NCBI Taxonomy" id="2608632"/>
    <lineage>
        <taxon>Bacteria</taxon>
        <taxon>Pseudomonadati</taxon>
        <taxon>Pseudomonadota</taxon>
        <taxon>Alphaproteobacteria</taxon>
        <taxon>Hyphomicrobiales</taxon>
        <taxon>Parvibaculaceae</taxon>
        <taxon>Parvibaculum</taxon>
    </lineage>
</organism>
<gene>
    <name evidence="7" type="primary">purF</name>
    <name evidence="12" type="ORF">F2P47_07985</name>
</gene>
<keyword evidence="7 10" id="KW-0479">Metal-binding</keyword>
<keyword evidence="4 7" id="KW-0808">Transferase</keyword>
<dbReference type="PROSITE" id="PS51278">
    <property type="entry name" value="GATASE_TYPE_2"/>
    <property type="match status" value="1"/>
</dbReference>
<dbReference type="Gene3D" id="3.40.50.2020">
    <property type="match status" value="1"/>
</dbReference>
<dbReference type="GO" id="GO:0000287">
    <property type="term" value="F:magnesium ion binding"/>
    <property type="evidence" value="ECO:0007669"/>
    <property type="project" value="UniProtKB-UniRule"/>
</dbReference>
<keyword evidence="6 7" id="KW-0315">Glutamine amidotransferase</keyword>
<evidence type="ECO:0000256" key="6">
    <source>
        <dbReference type="ARBA" id="ARBA00022962"/>
    </source>
</evidence>
<comment type="cofactor">
    <cofactor evidence="7 10">
        <name>Mg(2+)</name>
        <dbReference type="ChEBI" id="CHEBI:18420"/>
    </cofactor>
    <text evidence="7 10">Binds 1 Mg(2+) ion per subunit.</text>
</comment>
<feature type="binding site" evidence="7 10">
    <location>
        <position position="367"/>
    </location>
    <ligand>
        <name>Mg(2+)</name>
        <dbReference type="ChEBI" id="CHEBI:18420"/>
    </ligand>
</feature>
<evidence type="ECO:0000313" key="12">
    <source>
        <dbReference type="EMBL" id="KAB7740459.1"/>
    </source>
</evidence>
<dbReference type="PIRSF" id="PIRSF000485">
    <property type="entry name" value="Amd_phspho_trans"/>
    <property type="match status" value="1"/>
</dbReference>
<comment type="function">
    <text evidence="7">Catalyzes the formation of phosphoribosylamine from phosphoribosylpyrophosphate (PRPP) and glutamine.</text>
</comment>
<dbReference type="GO" id="GO:0006189">
    <property type="term" value="P:'de novo' IMP biosynthetic process"/>
    <property type="evidence" value="ECO:0007669"/>
    <property type="project" value="UniProtKB-UniRule"/>
</dbReference>
<dbReference type="GO" id="GO:0004044">
    <property type="term" value="F:amidophosphoribosyltransferase activity"/>
    <property type="evidence" value="ECO:0007669"/>
    <property type="project" value="UniProtKB-UniRule"/>
</dbReference>
<comment type="pathway">
    <text evidence="1 7 8">Purine metabolism; IMP biosynthesis via de novo pathway; N(1)-(5-phospho-D-ribosyl)glycinamide from 5-phospho-alpha-D-ribose 1-diphosphate: step 1/2.</text>
</comment>
<evidence type="ECO:0000313" key="13">
    <source>
        <dbReference type="Proteomes" id="UP000468901"/>
    </source>
</evidence>
<feature type="active site" description="Nucleophile" evidence="7 9">
    <location>
        <position position="23"/>
    </location>
</feature>
<evidence type="ECO:0000256" key="9">
    <source>
        <dbReference type="PIRSR" id="PIRSR000485-1"/>
    </source>
</evidence>
<reference evidence="12 13" key="1">
    <citation type="submission" date="2019-09" db="EMBL/GenBank/DDBJ databases">
        <title>Parvibaculum sedimenti sp. nov., isolated from sediment.</title>
        <authorList>
            <person name="Wang Y."/>
        </authorList>
    </citation>
    <scope>NUCLEOTIDE SEQUENCE [LARGE SCALE GENOMIC DNA]</scope>
    <source>
        <strain evidence="12 13">HXT-9</strain>
    </source>
</reference>
<evidence type="ECO:0000256" key="7">
    <source>
        <dbReference type="HAMAP-Rule" id="MF_01931"/>
    </source>
</evidence>